<gene>
    <name evidence="3" type="ORF">KUTeg_021804</name>
</gene>
<dbReference type="Gene3D" id="3.20.20.80">
    <property type="entry name" value="Glycosidases"/>
    <property type="match status" value="1"/>
</dbReference>
<keyword evidence="4" id="KW-1185">Reference proteome</keyword>
<evidence type="ECO:0000313" key="4">
    <source>
        <dbReference type="Proteomes" id="UP001217089"/>
    </source>
</evidence>
<evidence type="ECO:0000256" key="1">
    <source>
        <dbReference type="ARBA" id="ARBA00022801"/>
    </source>
</evidence>
<sequence length="121" mass="14023">MVWGGHCEIEKVPFRNVSCSDAAGKETNYGYIMEVIKNSTDGRIWDDSSLTPYFNFQKGNDTYQMRYDDLISLGLKYNLALTYQLRGVGMWNADALNYTSNDPEVIRQTQQMWQALPEYKK</sequence>
<dbReference type="Proteomes" id="UP001217089">
    <property type="component" value="Unassembled WGS sequence"/>
</dbReference>
<keyword evidence="2" id="KW-0326">Glycosidase</keyword>
<dbReference type="PANTHER" id="PTHR46290">
    <property type="entry name" value="DI-N-ACETYLCHITOBIASE"/>
    <property type="match status" value="1"/>
</dbReference>
<dbReference type="InterPro" id="IPR051887">
    <property type="entry name" value="GH18_Domain-Containing"/>
</dbReference>
<reference evidence="3 4" key="1">
    <citation type="submission" date="2022-12" db="EMBL/GenBank/DDBJ databases">
        <title>Chromosome-level genome of Tegillarca granosa.</title>
        <authorList>
            <person name="Kim J."/>
        </authorList>
    </citation>
    <scope>NUCLEOTIDE SEQUENCE [LARGE SCALE GENOMIC DNA]</scope>
    <source>
        <strain evidence="3">Teg-2019</strain>
        <tissue evidence="3">Adductor muscle</tissue>
    </source>
</reference>
<accession>A0ABQ9E9Z0</accession>
<dbReference type="Gene3D" id="3.10.50.10">
    <property type="match status" value="1"/>
</dbReference>
<dbReference type="EMBL" id="JARBDR010000919">
    <property type="protein sequence ID" value="KAJ8300285.1"/>
    <property type="molecule type" value="Genomic_DNA"/>
</dbReference>
<organism evidence="3 4">
    <name type="scientific">Tegillarca granosa</name>
    <name type="common">Malaysian cockle</name>
    <name type="synonym">Anadara granosa</name>
    <dbReference type="NCBI Taxonomy" id="220873"/>
    <lineage>
        <taxon>Eukaryota</taxon>
        <taxon>Metazoa</taxon>
        <taxon>Spiralia</taxon>
        <taxon>Lophotrochozoa</taxon>
        <taxon>Mollusca</taxon>
        <taxon>Bivalvia</taxon>
        <taxon>Autobranchia</taxon>
        <taxon>Pteriomorphia</taxon>
        <taxon>Arcoida</taxon>
        <taxon>Arcoidea</taxon>
        <taxon>Arcidae</taxon>
        <taxon>Tegillarca</taxon>
    </lineage>
</organism>
<evidence type="ECO:0000256" key="2">
    <source>
        <dbReference type="ARBA" id="ARBA00023295"/>
    </source>
</evidence>
<evidence type="ECO:0000313" key="3">
    <source>
        <dbReference type="EMBL" id="KAJ8300285.1"/>
    </source>
</evidence>
<proteinExistence type="predicted"/>
<dbReference type="InterPro" id="IPR029070">
    <property type="entry name" value="Chitinase_insertion_sf"/>
</dbReference>
<protein>
    <submittedName>
        <fullName evidence="3">Uncharacterized protein</fullName>
    </submittedName>
</protein>
<keyword evidence="1" id="KW-0378">Hydrolase</keyword>
<name>A0ABQ9E9Z0_TEGGR</name>
<comment type="caution">
    <text evidence="3">The sequence shown here is derived from an EMBL/GenBank/DDBJ whole genome shotgun (WGS) entry which is preliminary data.</text>
</comment>
<dbReference type="PANTHER" id="PTHR46290:SF1">
    <property type="entry name" value="DI-N-ACETYLCHITOBIASE"/>
    <property type="match status" value="1"/>
</dbReference>